<feature type="compositionally biased region" description="Basic and acidic residues" evidence="1">
    <location>
        <begin position="350"/>
        <end position="370"/>
    </location>
</feature>
<evidence type="ECO:0000313" key="2">
    <source>
        <dbReference type="EMBL" id="EYC17926.1"/>
    </source>
</evidence>
<keyword evidence="3" id="KW-1185">Reference proteome</keyword>
<feature type="compositionally biased region" description="Basic residues" evidence="1">
    <location>
        <begin position="388"/>
        <end position="399"/>
    </location>
</feature>
<dbReference type="EMBL" id="JARK01001365">
    <property type="protein sequence ID" value="EYC17926.1"/>
    <property type="molecule type" value="Genomic_DNA"/>
</dbReference>
<dbReference type="OrthoDB" id="5898042at2759"/>
<feature type="region of interest" description="Disordered" evidence="1">
    <location>
        <begin position="265"/>
        <end position="414"/>
    </location>
</feature>
<name>A0A016USM1_9BILA</name>
<comment type="caution">
    <text evidence="2">The sequence shown here is derived from an EMBL/GenBank/DDBJ whole genome shotgun (WGS) entry which is preliminary data.</text>
</comment>
<sequence>MQMTHVTRPMRRDLILDTGYITLSAQGLAIAYAYLRKQCLHVGGHLRRATTSGMDPHPHRHREEPFHMAELAKCALSNQLITSDWTKETWFRLPAKPIVVLLPEGFEYSTSAFTRLHQRSYSYVGPRDFKEEWFKGEISAIIFFSPTHSASAEDWFWPWTYIMRCVANGADLFCVPGPRDDANWAFGVDFLRDFCDEVKVQRPSLIPRIHDLLPKGNDLEAADLPFNTIEMGRAEHTGGYRESSARRFLNATVDHYRAHFVLLKFKKPEKPRRQQGGGDAPPTASVSHRPQEHAAPAPSGRQETSSGAPREPPRQEHRGGRDRSRDRRDPPHQRAPRAPARRRSYSPHRGYRDYRDRDYRGRHDDREHRPYRAASPYRRYPSRDRGRSPRRYSPYRRGNHRYEGYGRDYGRSRR</sequence>
<proteinExistence type="predicted"/>
<organism evidence="2 3">
    <name type="scientific">Ancylostoma ceylanicum</name>
    <dbReference type="NCBI Taxonomy" id="53326"/>
    <lineage>
        <taxon>Eukaryota</taxon>
        <taxon>Metazoa</taxon>
        <taxon>Ecdysozoa</taxon>
        <taxon>Nematoda</taxon>
        <taxon>Chromadorea</taxon>
        <taxon>Rhabditida</taxon>
        <taxon>Rhabditina</taxon>
        <taxon>Rhabditomorpha</taxon>
        <taxon>Strongyloidea</taxon>
        <taxon>Ancylostomatidae</taxon>
        <taxon>Ancylostomatinae</taxon>
        <taxon>Ancylostoma</taxon>
    </lineage>
</organism>
<evidence type="ECO:0000313" key="3">
    <source>
        <dbReference type="Proteomes" id="UP000024635"/>
    </source>
</evidence>
<gene>
    <name evidence="2" type="primary">Acey_s0029.g1962</name>
    <name evidence="2" type="ORF">Y032_0029g1962</name>
</gene>
<evidence type="ECO:0000256" key="1">
    <source>
        <dbReference type="SAM" id="MobiDB-lite"/>
    </source>
</evidence>
<protein>
    <submittedName>
        <fullName evidence="2">Uncharacterized protein</fullName>
    </submittedName>
</protein>
<accession>A0A016USM1</accession>
<reference evidence="3" key="1">
    <citation type="journal article" date="2015" name="Nat. Genet.">
        <title>The genome and transcriptome of the zoonotic hookworm Ancylostoma ceylanicum identify infection-specific gene families.</title>
        <authorList>
            <person name="Schwarz E.M."/>
            <person name="Hu Y."/>
            <person name="Antoshechkin I."/>
            <person name="Miller M.M."/>
            <person name="Sternberg P.W."/>
            <person name="Aroian R.V."/>
        </authorList>
    </citation>
    <scope>NUCLEOTIDE SEQUENCE</scope>
    <source>
        <strain evidence="3">HY135</strain>
    </source>
</reference>
<dbReference type="STRING" id="53326.A0A016USM1"/>
<dbReference type="AlphaFoldDB" id="A0A016USM1"/>
<dbReference type="Proteomes" id="UP000024635">
    <property type="component" value="Unassembled WGS sequence"/>
</dbReference>
<feature type="compositionally biased region" description="Basic and acidic residues" evidence="1">
    <location>
        <begin position="311"/>
        <end position="332"/>
    </location>
</feature>
<feature type="compositionally biased region" description="Basic and acidic residues" evidence="1">
    <location>
        <begin position="400"/>
        <end position="414"/>
    </location>
</feature>